<protein>
    <submittedName>
        <fullName evidence="2">Uncharacterized protein</fullName>
    </submittedName>
</protein>
<feature type="signal peptide" evidence="1">
    <location>
        <begin position="1"/>
        <end position="28"/>
    </location>
</feature>
<gene>
    <name evidence="2" type="ORF">FHS22_003162</name>
</gene>
<dbReference type="RefSeq" id="WP_184942313.1">
    <property type="nucleotide sequence ID" value="NZ_BAAAWZ010000001.1"/>
</dbReference>
<evidence type="ECO:0000313" key="3">
    <source>
        <dbReference type="Proteomes" id="UP000562352"/>
    </source>
</evidence>
<name>A0A841D278_PLAVE</name>
<dbReference type="AlphaFoldDB" id="A0A841D278"/>
<evidence type="ECO:0000256" key="1">
    <source>
        <dbReference type="SAM" id="SignalP"/>
    </source>
</evidence>
<accession>A0A841D278</accession>
<feature type="chain" id="PRO_5032645420" evidence="1">
    <location>
        <begin position="29"/>
        <end position="156"/>
    </location>
</feature>
<dbReference type="Proteomes" id="UP000562352">
    <property type="component" value="Unassembled WGS sequence"/>
</dbReference>
<keyword evidence="3" id="KW-1185">Reference proteome</keyword>
<proteinExistence type="predicted"/>
<organism evidence="2 3">
    <name type="scientific">Planomonospora venezuelensis</name>
    <dbReference type="NCBI Taxonomy" id="1999"/>
    <lineage>
        <taxon>Bacteria</taxon>
        <taxon>Bacillati</taxon>
        <taxon>Actinomycetota</taxon>
        <taxon>Actinomycetes</taxon>
        <taxon>Streptosporangiales</taxon>
        <taxon>Streptosporangiaceae</taxon>
        <taxon>Planomonospora</taxon>
    </lineage>
</organism>
<reference evidence="2 3" key="1">
    <citation type="submission" date="2020-08" db="EMBL/GenBank/DDBJ databases">
        <title>Genomic Encyclopedia of Type Strains, Phase III (KMG-III): the genomes of soil and plant-associated and newly described type strains.</title>
        <authorList>
            <person name="Whitman W."/>
        </authorList>
    </citation>
    <scope>NUCLEOTIDE SEQUENCE [LARGE SCALE GENOMIC DNA]</scope>
    <source>
        <strain evidence="2 3">CECT 3303</strain>
    </source>
</reference>
<comment type="caution">
    <text evidence="2">The sequence shown here is derived from an EMBL/GenBank/DDBJ whole genome shotgun (WGS) entry which is preliminary data.</text>
</comment>
<evidence type="ECO:0000313" key="2">
    <source>
        <dbReference type="EMBL" id="MBB5963880.1"/>
    </source>
</evidence>
<sequence>MSKIRTLLVGTVLAGSLAAGLAAAPAQAATAGTATAASASEQGPKKHFFGPYYSKFGGGESFGKRSYFKGYWYKDDGRYWFFGDLSDRDRDREYSYVWFKWHDRFGHHTKYYKTFGGKHFHKFGGFKGSNGFDDFKIRVCEGDNRFDDCGSWGDAF</sequence>
<keyword evidence="1" id="KW-0732">Signal</keyword>
<dbReference type="EMBL" id="JACHJJ010000009">
    <property type="protein sequence ID" value="MBB5963880.1"/>
    <property type="molecule type" value="Genomic_DNA"/>
</dbReference>